<reference evidence="4" key="1">
    <citation type="submission" date="2013-11" db="EMBL/GenBank/DDBJ databases">
        <title>Genome sequence of the fusiform rust pathogen reveals effectors for host alternation and coevolution with pine.</title>
        <authorList>
            <consortium name="DOE Joint Genome Institute"/>
            <person name="Smith K."/>
            <person name="Pendleton A."/>
            <person name="Kubisiak T."/>
            <person name="Anderson C."/>
            <person name="Salamov A."/>
            <person name="Aerts A."/>
            <person name="Riley R."/>
            <person name="Clum A."/>
            <person name="Lindquist E."/>
            <person name="Ence D."/>
            <person name="Campbell M."/>
            <person name="Kronenberg Z."/>
            <person name="Feau N."/>
            <person name="Dhillon B."/>
            <person name="Hamelin R."/>
            <person name="Burleigh J."/>
            <person name="Smith J."/>
            <person name="Yandell M."/>
            <person name="Nelson C."/>
            <person name="Grigoriev I."/>
            <person name="Davis J."/>
        </authorList>
    </citation>
    <scope>NUCLEOTIDE SEQUENCE</scope>
    <source>
        <strain evidence="4">G11</strain>
    </source>
</reference>
<comment type="caution">
    <text evidence="4">The sequence shown here is derived from an EMBL/GenBank/DDBJ whole genome shotgun (WGS) entry which is preliminary data.</text>
</comment>
<dbReference type="GO" id="GO:0005886">
    <property type="term" value="C:plasma membrane"/>
    <property type="evidence" value="ECO:0007669"/>
    <property type="project" value="TreeGrafter"/>
</dbReference>
<feature type="compositionally biased region" description="Basic and acidic residues" evidence="3">
    <location>
        <begin position="317"/>
        <end position="342"/>
    </location>
</feature>
<evidence type="ECO:0000313" key="4">
    <source>
        <dbReference type="EMBL" id="KAG0152617.1"/>
    </source>
</evidence>
<name>A0A9P6THK6_9BASI</name>
<protein>
    <recommendedName>
        <fullName evidence="2">Phospholipid scramblase</fullName>
    </recommendedName>
</protein>
<comment type="similarity">
    <text evidence="1 2">Belongs to the phospholipid scramblase family.</text>
</comment>
<evidence type="ECO:0000256" key="1">
    <source>
        <dbReference type="ARBA" id="ARBA00005350"/>
    </source>
</evidence>
<proteinExistence type="inferred from homology"/>
<dbReference type="Proteomes" id="UP000886653">
    <property type="component" value="Unassembled WGS sequence"/>
</dbReference>
<feature type="compositionally biased region" description="Polar residues" evidence="3">
    <location>
        <begin position="41"/>
        <end position="64"/>
    </location>
</feature>
<feature type="region of interest" description="Disordered" evidence="3">
    <location>
        <begin position="40"/>
        <end position="64"/>
    </location>
</feature>
<dbReference type="PANTHER" id="PTHR23248:SF9">
    <property type="entry name" value="PHOSPHOLIPID SCRAMBLASE"/>
    <property type="match status" value="1"/>
</dbReference>
<feature type="region of interest" description="Disordered" evidence="3">
    <location>
        <begin position="315"/>
        <end position="408"/>
    </location>
</feature>
<keyword evidence="5" id="KW-1185">Reference proteome</keyword>
<organism evidence="4 5">
    <name type="scientific">Cronartium quercuum f. sp. fusiforme G11</name>
    <dbReference type="NCBI Taxonomy" id="708437"/>
    <lineage>
        <taxon>Eukaryota</taxon>
        <taxon>Fungi</taxon>
        <taxon>Dikarya</taxon>
        <taxon>Basidiomycota</taxon>
        <taxon>Pucciniomycotina</taxon>
        <taxon>Pucciniomycetes</taxon>
        <taxon>Pucciniales</taxon>
        <taxon>Coleosporiaceae</taxon>
        <taxon>Cronartium</taxon>
    </lineage>
</organism>
<evidence type="ECO:0000256" key="3">
    <source>
        <dbReference type="SAM" id="MobiDB-lite"/>
    </source>
</evidence>
<dbReference type="EMBL" id="MU167208">
    <property type="protein sequence ID" value="KAG0152617.1"/>
    <property type="molecule type" value="Genomic_DNA"/>
</dbReference>
<dbReference type="Pfam" id="PF03803">
    <property type="entry name" value="Scramblase"/>
    <property type="match status" value="1"/>
</dbReference>
<sequence>MFKSSTTIIRFKTNQLKSNINFNINDHIRFYSPLPIRKSGLRSSRSNRQSPSTPSTQVVPKSTPTQISFPWTDYDTLPPQTTTVKPSETLSSIKKLLSEKSIIIIRQLETLNVLIGYEQLNKYKILNSKGEIKGYIIEEENNRIVSNILRQILGTHRSFKSKILNENGIPLLYINKPFHFINSSIIISYSDQENIIGECQQEWNLFKRKYSLFIKNKDEFEQFGKIDEKFLSWEFFIKDYNDLILGKIDKIFKGFGREIFTDTSHYLIDFDYQKKLSVDQRAVILATTISIDFDYFSRSRGGGLMPPIFYGGNTDTDELRSNRDNERSEILNKSTPDFKIDQSDTSSNWSEKPIEDEKLDTSSNWSEKPMDDDKSDTDSNWSEKPMDDDKELKDPWSDIKEDDDWKKW</sequence>
<dbReference type="PANTHER" id="PTHR23248">
    <property type="entry name" value="PHOSPHOLIPID SCRAMBLASE-RELATED"/>
    <property type="match status" value="1"/>
</dbReference>
<evidence type="ECO:0000313" key="5">
    <source>
        <dbReference type="Proteomes" id="UP000886653"/>
    </source>
</evidence>
<dbReference type="OrthoDB" id="191150at2759"/>
<gene>
    <name evidence="4" type="ORF">CROQUDRAFT_667415</name>
</gene>
<feature type="compositionally biased region" description="Basic and acidic residues" evidence="3">
    <location>
        <begin position="384"/>
        <end position="408"/>
    </location>
</feature>
<dbReference type="AlphaFoldDB" id="A0A9P6THK6"/>
<dbReference type="InterPro" id="IPR005552">
    <property type="entry name" value="Scramblase"/>
</dbReference>
<dbReference type="GO" id="GO:0017128">
    <property type="term" value="F:phospholipid scramblase activity"/>
    <property type="evidence" value="ECO:0007669"/>
    <property type="project" value="InterPro"/>
</dbReference>
<accession>A0A9P6THK6</accession>
<evidence type="ECO:0000256" key="2">
    <source>
        <dbReference type="RuleBase" id="RU363116"/>
    </source>
</evidence>